<dbReference type="OrthoDB" id="258511at2"/>
<evidence type="ECO:0000256" key="2">
    <source>
        <dbReference type="SAM" id="Phobius"/>
    </source>
</evidence>
<dbReference type="Pfam" id="PF02517">
    <property type="entry name" value="Rce1-like"/>
    <property type="match status" value="2"/>
</dbReference>
<feature type="domain" description="CAAX prenyl protease 2/Lysostaphin resistance protein A-like" evidence="3">
    <location>
        <begin position="311"/>
        <end position="368"/>
    </location>
</feature>
<dbReference type="RefSeq" id="WP_145352947.1">
    <property type="nucleotide sequence ID" value="NZ_CP036262.1"/>
</dbReference>
<protein>
    <submittedName>
        <fullName evidence="4">CAAX amino terminal protease self-immunity</fullName>
    </submittedName>
</protein>
<feature type="transmembrane region" description="Helical" evidence="2">
    <location>
        <begin position="6"/>
        <end position="29"/>
    </location>
</feature>
<feature type="transmembrane region" description="Helical" evidence="2">
    <location>
        <begin position="148"/>
        <end position="170"/>
    </location>
</feature>
<evidence type="ECO:0000259" key="3">
    <source>
        <dbReference type="Pfam" id="PF02517"/>
    </source>
</evidence>
<dbReference type="GO" id="GO:0006508">
    <property type="term" value="P:proteolysis"/>
    <property type="evidence" value="ECO:0007669"/>
    <property type="project" value="UniProtKB-KW"/>
</dbReference>
<keyword evidence="2" id="KW-0812">Transmembrane</keyword>
<name>A0A517MJS8_9BACT</name>
<feature type="transmembrane region" description="Helical" evidence="2">
    <location>
        <begin position="190"/>
        <end position="211"/>
    </location>
</feature>
<dbReference type="Proteomes" id="UP000320672">
    <property type="component" value="Chromosome"/>
</dbReference>
<keyword evidence="4" id="KW-0378">Hydrolase</keyword>
<keyword evidence="2" id="KW-0472">Membrane</keyword>
<feature type="region of interest" description="Disordered" evidence="1">
    <location>
        <begin position="89"/>
        <end position="144"/>
    </location>
</feature>
<evidence type="ECO:0000313" key="4">
    <source>
        <dbReference type="EMBL" id="QDS95037.1"/>
    </source>
</evidence>
<keyword evidence="5" id="KW-1185">Reference proteome</keyword>
<evidence type="ECO:0000313" key="5">
    <source>
        <dbReference type="Proteomes" id="UP000320672"/>
    </source>
</evidence>
<dbReference type="InterPro" id="IPR003675">
    <property type="entry name" value="Rce1/LyrA-like_dom"/>
</dbReference>
<accession>A0A517MJS8</accession>
<feature type="transmembrane region" description="Helical" evidence="2">
    <location>
        <begin position="322"/>
        <end position="349"/>
    </location>
</feature>
<reference evidence="4 5" key="1">
    <citation type="submission" date="2019-02" db="EMBL/GenBank/DDBJ databases">
        <title>Deep-cultivation of Planctomycetes and their phenomic and genomic characterization uncovers novel biology.</title>
        <authorList>
            <person name="Wiegand S."/>
            <person name="Jogler M."/>
            <person name="Boedeker C."/>
            <person name="Pinto D."/>
            <person name="Vollmers J."/>
            <person name="Rivas-Marin E."/>
            <person name="Kohn T."/>
            <person name="Peeters S.H."/>
            <person name="Heuer A."/>
            <person name="Rast P."/>
            <person name="Oberbeckmann S."/>
            <person name="Bunk B."/>
            <person name="Jeske O."/>
            <person name="Meyerdierks A."/>
            <person name="Storesund J.E."/>
            <person name="Kallscheuer N."/>
            <person name="Luecker S."/>
            <person name="Lage O.M."/>
            <person name="Pohl T."/>
            <person name="Merkel B.J."/>
            <person name="Hornburger P."/>
            <person name="Mueller R.-W."/>
            <person name="Bruemmer F."/>
            <person name="Labrenz M."/>
            <person name="Spormann A.M."/>
            <person name="Op den Camp H."/>
            <person name="Overmann J."/>
            <person name="Amann R."/>
            <person name="Jetten M.S.M."/>
            <person name="Mascher T."/>
            <person name="Medema M.H."/>
            <person name="Devos D.P."/>
            <person name="Kaster A.-K."/>
            <person name="Ovreas L."/>
            <person name="Rohde M."/>
            <person name="Galperin M.Y."/>
            <person name="Jogler C."/>
        </authorList>
    </citation>
    <scope>NUCLEOTIDE SEQUENCE [LARGE SCALE GENOMIC DNA]</scope>
    <source>
        <strain evidence="4 5">FF011L</strain>
    </source>
</reference>
<dbReference type="GO" id="GO:0004175">
    <property type="term" value="F:endopeptidase activity"/>
    <property type="evidence" value="ECO:0007669"/>
    <property type="project" value="UniProtKB-ARBA"/>
</dbReference>
<feature type="transmembrane region" description="Helical" evidence="2">
    <location>
        <begin position="50"/>
        <end position="76"/>
    </location>
</feature>
<dbReference type="AlphaFoldDB" id="A0A517MJS8"/>
<feature type="transmembrane region" description="Helical" evidence="2">
    <location>
        <begin position="355"/>
        <end position="375"/>
    </location>
</feature>
<feature type="domain" description="CAAX prenyl protease 2/Lysostaphin resistance protein A-like" evidence="3">
    <location>
        <begin position="233"/>
        <end position="265"/>
    </location>
</feature>
<evidence type="ECO:0000256" key="1">
    <source>
        <dbReference type="SAM" id="MobiDB-lite"/>
    </source>
</evidence>
<keyword evidence="2" id="KW-1133">Transmembrane helix</keyword>
<dbReference type="PANTHER" id="PTHR43592:SF15">
    <property type="entry name" value="CAAX AMINO TERMINAL PROTEASE FAMILY PROTEIN"/>
    <property type="match status" value="1"/>
</dbReference>
<gene>
    <name evidence="4" type="ORF">FF011L_38210</name>
</gene>
<dbReference type="GO" id="GO:0080120">
    <property type="term" value="P:CAAX-box protein maturation"/>
    <property type="evidence" value="ECO:0007669"/>
    <property type="project" value="UniProtKB-ARBA"/>
</dbReference>
<feature type="transmembrane region" description="Helical" evidence="2">
    <location>
        <begin position="231"/>
        <end position="253"/>
    </location>
</feature>
<dbReference type="EMBL" id="CP036262">
    <property type="protein sequence ID" value="QDS95037.1"/>
    <property type="molecule type" value="Genomic_DNA"/>
</dbReference>
<feature type="compositionally biased region" description="Polar residues" evidence="1">
    <location>
        <begin position="89"/>
        <end position="103"/>
    </location>
</feature>
<proteinExistence type="predicted"/>
<organism evidence="4 5">
    <name type="scientific">Roseimaritima multifibrata</name>
    <dbReference type="NCBI Taxonomy" id="1930274"/>
    <lineage>
        <taxon>Bacteria</taxon>
        <taxon>Pseudomonadati</taxon>
        <taxon>Planctomycetota</taxon>
        <taxon>Planctomycetia</taxon>
        <taxon>Pirellulales</taxon>
        <taxon>Pirellulaceae</taxon>
        <taxon>Roseimaritima</taxon>
    </lineage>
</organism>
<sequence length="377" mass="41310">MAELGIQLLMAFMASLLVGGLFAWSWTFYRLIKRLPVFPPEPRLPINWGLAEVLMTLGVYILATTILGVAALFAGVQFTEQIPTSSEQDLAQTVQKSATSEPLSPQAEPSAETETADSEAGSLAISDSETESTTDRPPPPPHQSAERIGAFLTIDATARLVTIAVVLGLLSLFDRKIIRRMGWIPKRRDFRLGVVAACMLLPLLFLFQSVLNYYVPYEHSVLDVISQQPPQWVLLAMAFTSVIAAPLAEEFFFRGMLQGGLQRIANAGLDRQIAAEQQSNLPADTSADLAEEPLAPRRDWNQIVTSNQVAQWPFWPILVSSLFFALVHFGQGAAPISLFFFSLGLGLLYHLTGRLWASITVHAMLNAISTAMAILSV</sequence>
<keyword evidence="4" id="KW-0645">Protease</keyword>
<dbReference type="KEGG" id="rml:FF011L_38210"/>
<dbReference type="PANTHER" id="PTHR43592">
    <property type="entry name" value="CAAX AMINO TERMINAL PROTEASE"/>
    <property type="match status" value="1"/>
</dbReference>